<dbReference type="GO" id="GO:0008773">
    <property type="term" value="F:[protein-PII] uridylyltransferase activity"/>
    <property type="evidence" value="ECO:0007669"/>
    <property type="project" value="InterPro"/>
</dbReference>
<dbReference type="PANTHER" id="PTHR43080">
    <property type="entry name" value="CBS DOMAIN-CONTAINING PROTEIN CBSX3, MITOCHONDRIAL"/>
    <property type="match status" value="1"/>
</dbReference>
<dbReference type="Pfam" id="PF03445">
    <property type="entry name" value="DUF294"/>
    <property type="match status" value="1"/>
</dbReference>
<protein>
    <recommendedName>
        <fullName evidence="3">CBS domain-containing protein</fullName>
    </recommendedName>
</protein>
<dbReference type="CDD" id="cd05401">
    <property type="entry name" value="NT_GlnE_GlnD_like"/>
    <property type="match status" value="1"/>
</dbReference>
<gene>
    <name evidence="4" type="ORF">CGL51_01295</name>
    <name evidence="5" type="ORF">CGL52_00930</name>
</gene>
<evidence type="ECO:0000313" key="6">
    <source>
        <dbReference type="Proteomes" id="UP000256877"/>
    </source>
</evidence>
<dbReference type="Gene3D" id="3.10.580.10">
    <property type="entry name" value="CBS-domain"/>
    <property type="match status" value="1"/>
</dbReference>
<dbReference type="InterPro" id="IPR005105">
    <property type="entry name" value="GlnD_Uridyltrans_N"/>
</dbReference>
<dbReference type="EMBL" id="NMUF01000001">
    <property type="protein sequence ID" value="RFB00444.1"/>
    <property type="molecule type" value="Genomic_DNA"/>
</dbReference>
<keyword evidence="1 2" id="KW-0129">CBS domain</keyword>
<dbReference type="PANTHER" id="PTHR43080:SF2">
    <property type="entry name" value="CBS DOMAIN-CONTAINING PROTEIN"/>
    <property type="match status" value="1"/>
</dbReference>
<evidence type="ECO:0000256" key="2">
    <source>
        <dbReference type="PROSITE-ProRule" id="PRU00703"/>
    </source>
</evidence>
<dbReference type="OrthoDB" id="8919at2157"/>
<evidence type="ECO:0000313" key="7">
    <source>
        <dbReference type="Proteomes" id="UP000257123"/>
    </source>
</evidence>
<name>A0A371R3D9_9CREN</name>
<dbReference type="EMBL" id="NMUE01000002">
    <property type="protein sequence ID" value="RFA98332.1"/>
    <property type="molecule type" value="Genomic_DNA"/>
</dbReference>
<dbReference type="Proteomes" id="UP000256877">
    <property type="component" value="Unassembled WGS sequence"/>
</dbReference>
<dbReference type="Pfam" id="PF10335">
    <property type="entry name" value="DUF294_C"/>
    <property type="match status" value="1"/>
</dbReference>
<dbReference type="Pfam" id="PF00571">
    <property type="entry name" value="CBS"/>
    <property type="match status" value="2"/>
</dbReference>
<feature type="domain" description="CBS" evidence="3">
    <location>
        <begin position="163"/>
        <end position="225"/>
    </location>
</feature>
<organism evidence="4 7">
    <name type="scientific">Pyrobaculum aerophilum</name>
    <dbReference type="NCBI Taxonomy" id="13773"/>
    <lineage>
        <taxon>Archaea</taxon>
        <taxon>Thermoproteota</taxon>
        <taxon>Thermoprotei</taxon>
        <taxon>Thermoproteales</taxon>
        <taxon>Thermoproteaceae</taxon>
        <taxon>Pyrobaculum</taxon>
    </lineage>
</organism>
<reference evidence="6 7" key="1">
    <citation type="submission" date="2017-07" db="EMBL/GenBank/DDBJ databases">
        <title>Draft genome sequence of aerobic hyperthermophilic archaea, Pyrobaculum aerophilum YKB31 and YKB32.</title>
        <authorList>
            <person name="Mochizuki T."/>
            <person name="Berliner A.J."/>
            <person name="Yoshida-Takashima Y."/>
            <person name="Takaki Y."/>
            <person name="Nunoura T."/>
            <person name="Takai K."/>
        </authorList>
    </citation>
    <scope>NUCLEOTIDE SEQUENCE [LARGE SCALE GENOMIC DNA]</scope>
    <source>
        <strain evidence="4 7">YKB31</strain>
        <strain evidence="5 6">YKB32</strain>
    </source>
</reference>
<evidence type="ECO:0000313" key="4">
    <source>
        <dbReference type="EMBL" id="RFA98332.1"/>
    </source>
</evidence>
<dbReference type="AlphaFoldDB" id="A0A371R3D9"/>
<dbReference type="PROSITE" id="PS51371">
    <property type="entry name" value="CBS"/>
    <property type="match status" value="2"/>
</dbReference>
<dbReference type="InterPro" id="IPR051257">
    <property type="entry name" value="Diverse_CBS-Domain"/>
</dbReference>
<evidence type="ECO:0000256" key="1">
    <source>
        <dbReference type="ARBA" id="ARBA00023122"/>
    </source>
</evidence>
<dbReference type="RefSeq" id="WP_116420395.1">
    <property type="nucleotide sequence ID" value="NZ_NMUE01000002.1"/>
</dbReference>
<evidence type="ECO:0000313" key="5">
    <source>
        <dbReference type="EMBL" id="RFB00444.1"/>
    </source>
</evidence>
<dbReference type="InterPro" id="IPR046342">
    <property type="entry name" value="CBS_dom_sf"/>
</dbReference>
<dbReference type="SUPFAM" id="SSF54631">
    <property type="entry name" value="CBS-domain pair"/>
    <property type="match status" value="1"/>
</dbReference>
<dbReference type="InterPro" id="IPR018821">
    <property type="entry name" value="DUF294_put_nucleoTrafse_sb-bd"/>
</dbReference>
<feature type="domain" description="CBS" evidence="3">
    <location>
        <begin position="101"/>
        <end position="156"/>
    </location>
</feature>
<dbReference type="InterPro" id="IPR000644">
    <property type="entry name" value="CBS_dom"/>
</dbReference>
<dbReference type="SMART" id="SM00116">
    <property type="entry name" value="CBS"/>
    <property type="match status" value="2"/>
</dbReference>
<proteinExistence type="predicted"/>
<evidence type="ECO:0000259" key="3">
    <source>
        <dbReference type="PROSITE" id="PS51371"/>
    </source>
</evidence>
<sequence>MASEKEAVNPLEIIKRFTSFLEVARRCLSILYLYHGEEKVVVGRIYVYRGLVQIGDRYLESGEYAYVSGPIRAIEETILLIDECAESRRDVYADCAIYDILSRPPVVVEPNTSIRDTVKVMWENGVSSAVVIDGGRPVGILTDVDIKNLVANGVDLSRPVGEVAIKPLILSEKWESCMDALVKMAINNIKHLVVVDAAGNLVGVVTVRDIAYRLLPVPIHFLKDLKNIHQIEEFKKVKENIDIWARRSSAKILEPGAPSPIHLTKLITVINDIIMSRVIEDVMRKLEPPPCEFAIAVSGSQGVYEQFVVTDMDNFIVTTCEDEYFAKLGKEVVEQLLKIGFPPCKEGYTMDKLVLHLPKVGEFIESAGEKDVILASLIFDGRPIYGSKRLVELAREAACRWAKYNRMRVLSSALRYKPPLGVFDRLEKRFKVKEHTLGALTLPIKALSMIHCITKHTIYERISELARLSVISQTLAEELKASYEILLRLAIWAKGQGMTEISIDEVPNISMLKTALRHVKTLHEFLERGL</sequence>
<comment type="caution">
    <text evidence="4">The sequence shown here is derived from an EMBL/GenBank/DDBJ whole genome shotgun (WGS) entry which is preliminary data.</text>
</comment>
<accession>A0A371R3D9</accession>
<dbReference type="Proteomes" id="UP000257123">
    <property type="component" value="Unassembled WGS sequence"/>
</dbReference>